<reference evidence="1 2" key="1">
    <citation type="submission" date="2020-08" db="EMBL/GenBank/DDBJ databases">
        <title>Genomic Encyclopedia of Type Strains, Phase IV (KMG-V): Genome sequencing to study the core and pangenomes of soil and plant-associated prokaryotes.</title>
        <authorList>
            <person name="Whitman W."/>
        </authorList>
    </citation>
    <scope>NUCLEOTIDE SEQUENCE [LARGE SCALE GENOMIC DNA]</scope>
    <source>
        <strain evidence="1 2">SEMIA 402</strain>
    </source>
</reference>
<dbReference type="Proteomes" id="UP000533641">
    <property type="component" value="Unassembled WGS sequence"/>
</dbReference>
<dbReference type="AlphaFoldDB" id="A0A7W6RX80"/>
<organism evidence="1 2">
    <name type="scientific">Rhizobium mongolense</name>
    <dbReference type="NCBI Taxonomy" id="57676"/>
    <lineage>
        <taxon>Bacteria</taxon>
        <taxon>Pseudomonadati</taxon>
        <taxon>Pseudomonadota</taxon>
        <taxon>Alphaproteobacteria</taxon>
        <taxon>Hyphomicrobiales</taxon>
        <taxon>Rhizobiaceae</taxon>
        <taxon>Rhizobium/Agrobacterium group</taxon>
        <taxon>Rhizobium</taxon>
    </lineage>
</organism>
<comment type="caution">
    <text evidence="1">The sequence shown here is derived from an EMBL/GenBank/DDBJ whole genome shotgun (WGS) entry which is preliminary data.</text>
</comment>
<proteinExistence type="predicted"/>
<name>A0A7W6RX80_9HYPH</name>
<evidence type="ECO:0000313" key="1">
    <source>
        <dbReference type="EMBL" id="MBB4279645.1"/>
    </source>
</evidence>
<protein>
    <submittedName>
        <fullName evidence="1">Uncharacterized protein</fullName>
    </submittedName>
</protein>
<gene>
    <name evidence="1" type="ORF">GGE12_007464</name>
</gene>
<dbReference type="EMBL" id="JACIGM010000034">
    <property type="protein sequence ID" value="MBB4279645.1"/>
    <property type="molecule type" value="Genomic_DNA"/>
</dbReference>
<evidence type="ECO:0000313" key="2">
    <source>
        <dbReference type="Proteomes" id="UP000533641"/>
    </source>
</evidence>
<sequence length="72" mass="8071">MATMRLLVSRSGGYAEFPKADVGLGPSQHSIWGGERPLAKVDWDDSSMERKYRRTASGFGRLAKRGSFRKPR</sequence>
<accession>A0A7W6RX80</accession>